<dbReference type="CDD" id="cd17557">
    <property type="entry name" value="REC_Rcp-like"/>
    <property type="match status" value="1"/>
</dbReference>
<dbReference type="SMART" id="SM00448">
    <property type="entry name" value="REC"/>
    <property type="match status" value="1"/>
</dbReference>
<evidence type="ECO:0000259" key="2">
    <source>
        <dbReference type="PROSITE" id="PS50110"/>
    </source>
</evidence>
<feature type="domain" description="Response regulatory" evidence="2">
    <location>
        <begin position="5"/>
        <end position="134"/>
    </location>
</feature>
<proteinExistence type="predicted"/>
<dbReference type="AlphaFoldDB" id="A0AAP2DYH2"/>
<keyword evidence="4" id="KW-1185">Reference proteome</keyword>
<dbReference type="PANTHER" id="PTHR44520:SF1">
    <property type="entry name" value="TWO-COMPONENT SYSTEM REGULATORY PROTEIN"/>
    <property type="match status" value="1"/>
</dbReference>
<dbReference type="Pfam" id="PF00072">
    <property type="entry name" value="Response_reg"/>
    <property type="match status" value="1"/>
</dbReference>
<protein>
    <submittedName>
        <fullName evidence="3">Response regulator</fullName>
    </submittedName>
</protein>
<dbReference type="PANTHER" id="PTHR44520">
    <property type="entry name" value="RESPONSE REGULATOR RCP1-RELATED"/>
    <property type="match status" value="1"/>
</dbReference>
<dbReference type="InterPro" id="IPR011006">
    <property type="entry name" value="CheY-like_superfamily"/>
</dbReference>
<name>A0AAP2DYH2_9BACT</name>
<evidence type="ECO:0000313" key="3">
    <source>
        <dbReference type="EMBL" id="MBT1709666.1"/>
    </source>
</evidence>
<accession>A0AAP2DYH2</accession>
<dbReference type="EMBL" id="JAHESE010000015">
    <property type="protein sequence ID" value="MBT1709666.1"/>
    <property type="molecule type" value="Genomic_DNA"/>
</dbReference>
<gene>
    <name evidence="3" type="ORF">KK062_15590</name>
</gene>
<reference evidence="3 4" key="1">
    <citation type="submission" date="2021-05" db="EMBL/GenBank/DDBJ databases">
        <title>A Polyphasic approach of four new species of the genus Ohtaekwangia: Ohtaekwangia histidinii sp. nov., Ohtaekwangia cretensis sp. nov., Ohtaekwangia indiensis sp. nov., Ohtaekwangia reichenbachii sp. nov. from diverse environment.</title>
        <authorList>
            <person name="Octaviana S."/>
        </authorList>
    </citation>
    <scope>NUCLEOTIDE SEQUENCE [LARGE SCALE GENOMIC DNA]</scope>
    <source>
        <strain evidence="3 4">PWU5</strain>
    </source>
</reference>
<sequence length="145" mass="16211">MHDVDILLVEDNPDDAALVIRALKKCNLGNKLIHLSDGEQALNFLFGKGEFSEREVEEDKPRVILLDLKMPKVDGLQVLKAVREDPRTRVIPVVIMTSSAEEKDIVNTYNSGVNAYVVKPVGFDNFSKAVAELGMFWLLVNQSSR</sequence>
<keyword evidence="1" id="KW-0597">Phosphoprotein</keyword>
<dbReference type="Proteomes" id="UP001319080">
    <property type="component" value="Unassembled WGS sequence"/>
</dbReference>
<dbReference type="InterPro" id="IPR001789">
    <property type="entry name" value="Sig_transdc_resp-reg_receiver"/>
</dbReference>
<evidence type="ECO:0000256" key="1">
    <source>
        <dbReference type="PROSITE-ProRule" id="PRU00169"/>
    </source>
</evidence>
<dbReference type="GO" id="GO:0000160">
    <property type="term" value="P:phosphorelay signal transduction system"/>
    <property type="evidence" value="ECO:0007669"/>
    <property type="project" value="InterPro"/>
</dbReference>
<evidence type="ECO:0000313" key="4">
    <source>
        <dbReference type="Proteomes" id="UP001319080"/>
    </source>
</evidence>
<dbReference type="PROSITE" id="PS50110">
    <property type="entry name" value="RESPONSE_REGULATORY"/>
    <property type="match status" value="1"/>
</dbReference>
<dbReference type="SUPFAM" id="SSF52172">
    <property type="entry name" value="CheY-like"/>
    <property type="match status" value="1"/>
</dbReference>
<dbReference type="InterPro" id="IPR052893">
    <property type="entry name" value="TCS_response_regulator"/>
</dbReference>
<dbReference type="Gene3D" id="3.40.50.2300">
    <property type="match status" value="1"/>
</dbReference>
<organism evidence="3 4">
    <name type="scientific">Dawidia cretensis</name>
    <dbReference type="NCBI Taxonomy" id="2782350"/>
    <lineage>
        <taxon>Bacteria</taxon>
        <taxon>Pseudomonadati</taxon>
        <taxon>Bacteroidota</taxon>
        <taxon>Cytophagia</taxon>
        <taxon>Cytophagales</taxon>
        <taxon>Chryseotaleaceae</taxon>
        <taxon>Dawidia</taxon>
    </lineage>
</organism>
<feature type="modified residue" description="4-aspartylphosphate" evidence="1">
    <location>
        <position position="67"/>
    </location>
</feature>
<comment type="caution">
    <text evidence="3">The sequence shown here is derived from an EMBL/GenBank/DDBJ whole genome shotgun (WGS) entry which is preliminary data.</text>
</comment>